<feature type="transmembrane region" description="Helical" evidence="1">
    <location>
        <begin position="316"/>
        <end position="335"/>
    </location>
</feature>
<keyword evidence="3" id="KW-1185">Reference proteome</keyword>
<organism evidence="2 3">
    <name type="scientific">Cytospora leucostoma</name>
    <dbReference type="NCBI Taxonomy" id="1230097"/>
    <lineage>
        <taxon>Eukaryota</taxon>
        <taxon>Fungi</taxon>
        <taxon>Dikarya</taxon>
        <taxon>Ascomycota</taxon>
        <taxon>Pezizomycotina</taxon>
        <taxon>Sordariomycetes</taxon>
        <taxon>Sordariomycetidae</taxon>
        <taxon>Diaporthales</taxon>
        <taxon>Cytosporaceae</taxon>
        <taxon>Cytospora</taxon>
    </lineage>
</organism>
<evidence type="ECO:0000313" key="3">
    <source>
        <dbReference type="Proteomes" id="UP000285146"/>
    </source>
</evidence>
<name>A0A423VZ70_9PEZI</name>
<accession>A0A423VZ70</accession>
<comment type="caution">
    <text evidence="2">The sequence shown here is derived from an EMBL/GenBank/DDBJ whole genome shotgun (WGS) entry which is preliminary data.</text>
</comment>
<dbReference type="AlphaFoldDB" id="A0A423VZ70"/>
<evidence type="ECO:0000313" key="2">
    <source>
        <dbReference type="EMBL" id="ROV96335.1"/>
    </source>
</evidence>
<dbReference type="OrthoDB" id="5360701at2759"/>
<gene>
    <name evidence="2" type="ORF">VPNG_09040</name>
</gene>
<dbReference type="Proteomes" id="UP000285146">
    <property type="component" value="Unassembled WGS sequence"/>
</dbReference>
<keyword evidence="1" id="KW-0472">Membrane</keyword>
<reference evidence="2 3" key="1">
    <citation type="submission" date="2015-09" db="EMBL/GenBank/DDBJ databases">
        <title>Host preference determinants of Valsa canker pathogens revealed by comparative genomics.</title>
        <authorList>
            <person name="Yin Z."/>
            <person name="Huang L."/>
        </authorList>
    </citation>
    <scope>NUCLEOTIDE SEQUENCE [LARGE SCALE GENOMIC DNA]</scope>
    <source>
        <strain evidence="2 3">SXYLt</strain>
    </source>
</reference>
<feature type="transmembrane region" description="Helical" evidence="1">
    <location>
        <begin position="347"/>
        <end position="371"/>
    </location>
</feature>
<sequence>MYRPLAQRPRSQNLPRILQLCEFVTAPRPSSLCQQGAKSSYVTLGHGMRRAKPLQGLPKAGLILKPISRSHRFGPSKPTKQIPAENAQTGLPKAEASAKAHQIPQVAAQDVVVVVENARDQLIAHPGIPSEQEVLAALRKCKKAASFVHDLPTKHLSKTAVETDTAASSLLSLDGSEIELTRSRDTKVPETLRPSELIDRLSEAAFDIISHPTVIITPQVLDIYVETQARLGRVETLPHVFNLYASKPTPQGSPGELQYAKQDPDKSVSAIDSETVEKALDATIEAKNLDAAIGVIENGYATKAFFRAKLLKRAQLPASVAVATPLAVYFLASNLSHLQDAVDEKTATAVATLGIMGYIGITGWVGILAAITQGDHMKRVTWAPGIPLKERWFHEEERAALDKVACSFGFSQALRFGEEEGAEFRALREFILTRGMILDRVEAMPGMS</sequence>
<evidence type="ECO:0000256" key="1">
    <source>
        <dbReference type="SAM" id="Phobius"/>
    </source>
</evidence>
<keyword evidence="1" id="KW-1133">Transmembrane helix</keyword>
<protein>
    <submittedName>
        <fullName evidence="2">Uncharacterized protein</fullName>
    </submittedName>
</protein>
<proteinExistence type="predicted"/>
<keyword evidence="1" id="KW-0812">Transmembrane</keyword>
<dbReference type="EMBL" id="LKEB01000068">
    <property type="protein sequence ID" value="ROV96335.1"/>
    <property type="molecule type" value="Genomic_DNA"/>
</dbReference>
<dbReference type="InParanoid" id="A0A423VZ70"/>